<dbReference type="EMBL" id="JALNTZ010001894">
    <property type="protein sequence ID" value="KAJ3622586.1"/>
    <property type="molecule type" value="Genomic_DNA"/>
</dbReference>
<sequence>MSEEEEVKDLLNEVKDDLEADDPELEAMKRRVNEMMSEHKKLQELQAQLEKQLNHGSPGDKEARDLRSVYVGNVDYSTTPEELQQHFRSAGSINKITIMRDSYTGHPKGFAYIEFSDPEMVPNALVMDDSPFKGRVLKVLPKRTNIPGLKLASKPTSTGDSAKEDLERIFTLPKAFEDLLRRDFEKSHLGRFLTVFPKAFVCELIPNEDAKLQRRGTARHAEDLSVALLCCYLELYIG</sequence>
<evidence type="ECO:0000313" key="6">
    <source>
        <dbReference type="Proteomes" id="UP001168821"/>
    </source>
</evidence>
<dbReference type="InterPro" id="IPR000504">
    <property type="entry name" value="RRM_dom"/>
</dbReference>
<gene>
    <name evidence="5" type="ORF">Zmor_004496</name>
</gene>
<dbReference type="GO" id="GO:0008143">
    <property type="term" value="F:poly(A) binding"/>
    <property type="evidence" value="ECO:0007669"/>
    <property type="project" value="TreeGrafter"/>
</dbReference>
<feature type="domain" description="RRM" evidence="4">
    <location>
        <begin position="67"/>
        <end position="144"/>
    </location>
</feature>
<accession>A0AA38HHS9</accession>
<reference evidence="5" key="1">
    <citation type="journal article" date="2023" name="G3 (Bethesda)">
        <title>Whole genome assemblies of Zophobas morio and Tenebrio molitor.</title>
        <authorList>
            <person name="Kaur S."/>
            <person name="Stinson S.A."/>
            <person name="diCenzo G.C."/>
        </authorList>
    </citation>
    <scope>NUCLEOTIDE SEQUENCE</scope>
    <source>
        <strain evidence="5">QUZm001</strain>
    </source>
</reference>
<dbReference type="InterPro" id="IPR012677">
    <property type="entry name" value="Nucleotide-bd_a/b_plait_sf"/>
</dbReference>
<dbReference type="SMART" id="SM00360">
    <property type="entry name" value="RRM"/>
    <property type="match status" value="1"/>
</dbReference>
<dbReference type="InterPro" id="IPR035979">
    <property type="entry name" value="RBD_domain_sf"/>
</dbReference>
<comment type="caution">
    <text evidence="5">The sequence shown here is derived from an EMBL/GenBank/DDBJ whole genome shotgun (WGS) entry which is preliminary data.</text>
</comment>
<dbReference type="PROSITE" id="PS50102">
    <property type="entry name" value="RRM"/>
    <property type="match status" value="1"/>
</dbReference>
<dbReference type="Proteomes" id="UP001168821">
    <property type="component" value="Unassembled WGS sequence"/>
</dbReference>
<evidence type="ECO:0000256" key="1">
    <source>
        <dbReference type="ARBA" id="ARBA00022884"/>
    </source>
</evidence>
<dbReference type="AlphaFoldDB" id="A0AA38HHS9"/>
<protein>
    <recommendedName>
        <fullName evidence="4">RRM domain-containing protein</fullName>
    </recommendedName>
</protein>
<evidence type="ECO:0000256" key="3">
    <source>
        <dbReference type="SAM" id="Coils"/>
    </source>
</evidence>
<dbReference type="GO" id="GO:0005737">
    <property type="term" value="C:cytoplasm"/>
    <property type="evidence" value="ECO:0007669"/>
    <property type="project" value="TreeGrafter"/>
</dbReference>
<proteinExistence type="predicted"/>
<evidence type="ECO:0000256" key="2">
    <source>
        <dbReference type="PROSITE-ProRule" id="PRU00176"/>
    </source>
</evidence>
<name>A0AA38HHS9_9CUCU</name>
<evidence type="ECO:0000259" key="4">
    <source>
        <dbReference type="PROSITE" id="PS50102"/>
    </source>
</evidence>
<dbReference type="Gene3D" id="3.30.70.330">
    <property type="match status" value="1"/>
</dbReference>
<keyword evidence="3" id="KW-0175">Coiled coil</keyword>
<dbReference type="PANTHER" id="PTHR23236:SF12">
    <property type="entry name" value="EUKARYOTIC INITIATION FACTOR 4B-RELATED"/>
    <property type="match status" value="1"/>
</dbReference>
<keyword evidence="6" id="KW-1185">Reference proteome</keyword>
<evidence type="ECO:0000313" key="5">
    <source>
        <dbReference type="EMBL" id="KAJ3622586.1"/>
    </source>
</evidence>
<dbReference type="PANTHER" id="PTHR23236">
    <property type="entry name" value="EUKARYOTIC TRANSLATION INITIATION FACTOR 4B/4H"/>
    <property type="match status" value="1"/>
</dbReference>
<keyword evidence="1 2" id="KW-0694">RNA-binding</keyword>
<dbReference type="CDD" id="cd12306">
    <property type="entry name" value="RRM_II_PABPs"/>
    <property type="match status" value="1"/>
</dbReference>
<dbReference type="SUPFAM" id="SSF54928">
    <property type="entry name" value="RNA-binding domain, RBD"/>
    <property type="match status" value="1"/>
</dbReference>
<organism evidence="5 6">
    <name type="scientific">Zophobas morio</name>
    <dbReference type="NCBI Taxonomy" id="2755281"/>
    <lineage>
        <taxon>Eukaryota</taxon>
        <taxon>Metazoa</taxon>
        <taxon>Ecdysozoa</taxon>
        <taxon>Arthropoda</taxon>
        <taxon>Hexapoda</taxon>
        <taxon>Insecta</taxon>
        <taxon>Pterygota</taxon>
        <taxon>Neoptera</taxon>
        <taxon>Endopterygota</taxon>
        <taxon>Coleoptera</taxon>
        <taxon>Polyphaga</taxon>
        <taxon>Cucujiformia</taxon>
        <taxon>Tenebrionidae</taxon>
        <taxon>Zophobas</taxon>
    </lineage>
</organism>
<dbReference type="Pfam" id="PF00076">
    <property type="entry name" value="RRM_1"/>
    <property type="match status" value="1"/>
</dbReference>
<feature type="coiled-coil region" evidence="3">
    <location>
        <begin position="1"/>
        <end position="55"/>
    </location>
</feature>